<dbReference type="EMBL" id="CYXR01000008">
    <property type="protein sequence ID" value="CUM89443.1"/>
    <property type="molecule type" value="Genomic_DNA"/>
</dbReference>
<evidence type="ECO:0000313" key="2">
    <source>
        <dbReference type="EMBL" id="CUM89443.1"/>
    </source>
</evidence>
<evidence type="ECO:0000313" key="3">
    <source>
        <dbReference type="Proteomes" id="UP000095727"/>
    </source>
</evidence>
<sequence>MVAVFHGEEGGWGAAQKGQEDEGAFGDSPFVLAGFGFIGGVGEVGDDVDQ</sequence>
<evidence type="ECO:0000256" key="1">
    <source>
        <dbReference type="SAM" id="MobiDB-lite"/>
    </source>
</evidence>
<feature type="region of interest" description="Disordered" evidence="1">
    <location>
        <begin position="1"/>
        <end position="20"/>
    </location>
</feature>
<dbReference type="AlphaFoldDB" id="A0A173SGH6"/>
<accession>A0A173SGH6</accession>
<organism evidence="2 3">
    <name type="scientific">Coprococcus comes</name>
    <dbReference type="NCBI Taxonomy" id="410072"/>
    <lineage>
        <taxon>Bacteria</taxon>
        <taxon>Bacillati</taxon>
        <taxon>Bacillota</taxon>
        <taxon>Clostridia</taxon>
        <taxon>Lachnospirales</taxon>
        <taxon>Lachnospiraceae</taxon>
        <taxon>Coprococcus</taxon>
    </lineage>
</organism>
<reference evidence="2 3" key="1">
    <citation type="submission" date="2015-09" db="EMBL/GenBank/DDBJ databases">
        <authorList>
            <consortium name="Pathogen Informatics"/>
        </authorList>
    </citation>
    <scope>NUCLEOTIDE SEQUENCE [LARGE SCALE GENOMIC DNA]</scope>
    <source>
        <strain evidence="2 3">2789STDY5834962</strain>
    </source>
</reference>
<name>A0A173SGH6_9FIRM</name>
<gene>
    <name evidence="2" type="ORF">ERS852574_01407</name>
</gene>
<protein>
    <submittedName>
        <fullName evidence="2">Uncharacterized protein</fullName>
    </submittedName>
</protein>
<dbReference type="Proteomes" id="UP000095727">
    <property type="component" value="Unassembled WGS sequence"/>
</dbReference>
<proteinExistence type="predicted"/>